<feature type="region of interest" description="Disordered" evidence="1">
    <location>
        <begin position="1"/>
        <end position="20"/>
    </location>
</feature>
<dbReference type="EMBL" id="KP795453">
    <property type="protein sequence ID" value="AKN35804.1"/>
    <property type="molecule type" value="Genomic_DNA"/>
</dbReference>
<accession>A0A0H3ZPG1</accession>
<name>A0A0H3ZPG1_9VIBR</name>
<reference evidence="2" key="1">
    <citation type="journal article" date="2015" name="MBio">
        <title>Eco-Evolutionary Dynamics of Episomes among Ecologically Cohesive Bacterial Populations.</title>
        <authorList>
            <person name="Xue H."/>
            <person name="Cordero O.X."/>
            <person name="Camas F.M."/>
            <person name="Trimble W."/>
            <person name="Meyer F."/>
            <person name="Guglielmini J."/>
            <person name="Rocha E.P."/>
            <person name="Polz M.F."/>
        </authorList>
    </citation>
    <scope>NUCLEOTIDE SEQUENCE</scope>
    <source>
        <strain evidence="2">FF_304</strain>
    </source>
</reference>
<proteinExistence type="predicted"/>
<evidence type="ECO:0000256" key="1">
    <source>
        <dbReference type="SAM" id="MobiDB-lite"/>
    </source>
</evidence>
<sequence length="125" mass="14716">MDIRPVVNWQSPETTPNVPKGETKTFWIATRFKRRGEWQTAVFDAQYVNKPLEYAEDDIEKEYPLDDDHFVNEDGKAMEAIGWHSLMEHADFHGYYEPIVFSEDRELLGWGEYQKPEFKSKDIAA</sequence>
<protein>
    <submittedName>
        <fullName evidence="2">Uncharacterized protein</fullName>
    </submittedName>
</protein>
<evidence type="ECO:0000313" key="2">
    <source>
        <dbReference type="EMBL" id="AKN35804.1"/>
    </source>
</evidence>
<organism evidence="2">
    <name type="scientific">Vibrio sp. FF_304</name>
    <dbReference type="NCBI Taxonomy" id="1652833"/>
    <lineage>
        <taxon>Bacteria</taxon>
        <taxon>Pseudomonadati</taxon>
        <taxon>Pseudomonadota</taxon>
        <taxon>Gammaproteobacteria</taxon>
        <taxon>Vibrionales</taxon>
        <taxon>Vibrionaceae</taxon>
        <taxon>Vibrio</taxon>
    </lineage>
</organism>
<dbReference type="AlphaFoldDB" id="A0A0H3ZPG1"/>
<feature type="compositionally biased region" description="Polar residues" evidence="1">
    <location>
        <begin position="8"/>
        <end position="17"/>
    </location>
</feature>